<feature type="transmembrane region" description="Helical" evidence="5">
    <location>
        <begin position="170"/>
        <end position="192"/>
    </location>
</feature>
<dbReference type="PANTHER" id="PTHR37306:SF1">
    <property type="entry name" value="COLICIN V PRODUCTION PROTEIN"/>
    <property type="match status" value="1"/>
</dbReference>
<protein>
    <submittedName>
        <fullName evidence="6">CvpA family protein</fullName>
    </submittedName>
</protein>
<dbReference type="InterPro" id="IPR003825">
    <property type="entry name" value="Colicin-V_CvpA"/>
</dbReference>
<dbReference type="Pfam" id="PF02674">
    <property type="entry name" value="Colicin_V"/>
    <property type="match status" value="2"/>
</dbReference>
<gene>
    <name evidence="6" type="ORF">INP51_13400</name>
</gene>
<dbReference type="PANTHER" id="PTHR37306">
    <property type="entry name" value="COLICIN V PRODUCTION PROTEIN"/>
    <property type="match status" value="1"/>
</dbReference>
<evidence type="ECO:0000256" key="4">
    <source>
        <dbReference type="ARBA" id="ARBA00023136"/>
    </source>
</evidence>
<sequence>MSWLAIIILAILALSVIQGIRKGLIRTIVSTFFFVFVIMISNWLSPHVEGFVKEHTKLPEYIEEKFTEFQAERGGEQTSESDQAKQEFIYSLPIPDYMRQEIMSDSDASSGQGTVTFTEYLVSYLSESALRIIAFLIAFVLSIVLLHIILKAVDVVTDLPIIGFANRLGGAAAGIARALLWLWLFFGILTLCSNTGWGSQFMQEIDKDPFLNYLYTHNLLVKLIFKM</sequence>
<evidence type="ECO:0000313" key="6">
    <source>
        <dbReference type="EMBL" id="QOV18958.1"/>
    </source>
</evidence>
<evidence type="ECO:0000313" key="7">
    <source>
        <dbReference type="Proteomes" id="UP000593601"/>
    </source>
</evidence>
<keyword evidence="2 5" id="KW-0812">Transmembrane</keyword>
<evidence type="ECO:0000256" key="3">
    <source>
        <dbReference type="ARBA" id="ARBA00022989"/>
    </source>
</evidence>
<keyword evidence="4 5" id="KW-0472">Membrane</keyword>
<dbReference type="Proteomes" id="UP000593601">
    <property type="component" value="Chromosome"/>
</dbReference>
<name>A0A7M2RFP1_9FIRM</name>
<dbReference type="GO" id="GO:0016020">
    <property type="term" value="C:membrane"/>
    <property type="evidence" value="ECO:0007669"/>
    <property type="project" value="UniProtKB-SubCell"/>
</dbReference>
<feature type="transmembrane region" description="Helical" evidence="5">
    <location>
        <begin position="29"/>
        <end position="45"/>
    </location>
</feature>
<comment type="subcellular location">
    <subcellularLocation>
        <location evidence="1">Membrane</location>
        <topology evidence="1">Multi-pass membrane protein</topology>
    </subcellularLocation>
</comment>
<reference evidence="6 7" key="1">
    <citation type="submission" date="2020-10" db="EMBL/GenBank/DDBJ databases">
        <title>Blautia liquoris sp.nov., isolated from the mud in a fermentation cellar used for the production of Chinese strong-flavoured liquor.</title>
        <authorList>
            <person name="Lu L."/>
        </authorList>
    </citation>
    <scope>NUCLEOTIDE SEQUENCE [LARGE SCALE GENOMIC DNA]</scope>
    <source>
        <strain evidence="6 7">LZLJ-3</strain>
    </source>
</reference>
<keyword evidence="7" id="KW-1185">Reference proteome</keyword>
<dbReference type="RefSeq" id="WP_193735318.1">
    <property type="nucleotide sequence ID" value="NZ_CP063304.1"/>
</dbReference>
<evidence type="ECO:0000256" key="2">
    <source>
        <dbReference type="ARBA" id="ARBA00022692"/>
    </source>
</evidence>
<organism evidence="6 7">
    <name type="scientific">Blautia liquoris</name>
    <dbReference type="NCBI Taxonomy" id="2779518"/>
    <lineage>
        <taxon>Bacteria</taxon>
        <taxon>Bacillati</taxon>
        <taxon>Bacillota</taxon>
        <taxon>Clostridia</taxon>
        <taxon>Lachnospirales</taxon>
        <taxon>Lachnospiraceae</taxon>
        <taxon>Blautia</taxon>
    </lineage>
</organism>
<dbReference type="KEGG" id="bliq:INP51_13400"/>
<evidence type="ECO:0000256" key="1">
    <source>
        <dbReference type="ARBA" id="ARBA00004141"/>
    </source>
</evidence>
<dbReference type="EMBL" id="CP063304">
    <property type="protein sequence ID" value="QOV18958.1"/>
    <property type="molecule type" value="Genomic_DNA"/>
</dbReference>
<proteinExistence type="predicted"/>
<accession>A0A7M2RFP1</accession>
<dbReference type="GO" id="GO:0009403">
    <property type="term" value="P:toxin biosynthetic process"/>
    <property type="evidence" value="ECO:0007669"/>
    <property type="project" value="InterPro"/>
</dbReference>
<keyword evidence="3 5" id="KW-1133">Transmembrane helix</keyword>
<evidence type="ECO:0000256" key="5">
    <source>
        <dbReference type="SAM" id="Phobius"/>
    </source>
</evidence>
<dbReference type="AlphaFoldDB" id="A0A7M2RFP1"/>
<feature type="transmembrane region" description="Helical" evidence="5">
    <location>
        <begin position="129"/>
        <end position="150"/>
    </location>
</feature>